<keyword evidence="1" id="KW-0732">Signal</keyword>
<organism evidence="2 3">
    <name type="scientific">Amycolatopsis cynarae</name>
    <dbReference type="NCBI Taxonomy" id="2995223"/>
    <lineage>
        <taxon>Bacteria</taxon>
        <taxon>Bacillati</taxon>
        <taxon>Actinomycetota</taxon>
        <taxon>Actinomycetes</taxon>
        <taxon>Pseudonocardiales</taxon>
        <taxon>Pseudonocardiaceae</taxon>
        <taxon>Amycolatopsis</taxon>
    </lineage>
</organism>
<evidence type="ECO:0000313" key="2">
    <source>
        <dbReference type="EMBL" id="WAL68357.1"/>
    </source>
</evidence>
<dbReference type="EMBL" id="CP113836">
    <property type="protein sequence ID" value="WAL68357.1"/>
    <property type="molecule type" value="Genomic_DNA"/>
</dbReference>
<dbReference type="SUPFAM" id="SSF53850">
    <property type="entry name" value="Periplasmic binding protein-like II"/>
    <property type="match status" value="1"/>
</dbReference>
<evidence type="ECO:0000256" key="1">
    <source>
        <dbReference type="SAM" id="SignalP"/>
    </source>
</evidence>
<dbReference type="RefSeq" id="WP_268758450.1">
    <property type="nucleotide sequence ID" value="NZ_CP113836.1"/>
</dbReference>
<reference evidence="2" key="1">
    <citation type="submission" date="2022-11" db="EMBL/GenBank/DDBJ databases">
        <authorList>
            <person name="Mo P."/>
        </authorList>
    </citation>
    <scope>NUCLEOTIDE SEQUENCE</scope>
    <source>
        <strain evidence="2">HUAS 11-8</strain>
    </source>
</reference>
<feature type="signal peptide" evidence="1">
    <location>
        <begin position="1"/>
        <end position="28"/>
    </location>
</feature>
<feature type="chain" id="PRO_5045150766" description="PBP domain-containing protein" evidence="1">
    <location>
        <begin position="29"/>
        <end position="331"/>
    </location>
</feature>
<evidence type="ECO:0000313" key="3">
    <source>
        <dbReference type="Proteomes" id="UP001163203"/>
    </source>
</evidence>
<dbReference type="Gene3D" id="3.40.190.10">
    <property type="entry name" value="Periplasmic binding protein-like II"/>
    <property type="match status" value="2"/>
</dbReference>
<gene>
    <name evidence="2" type="ORF">ORV05_11495</name>
</gene>
<proteinExistence type="predicted"/>
<evidence type="ECO:0008006" key="4">
    <source>
        <dbReference type="Google" id="ProtNLM"/>
    </source>
</evidence>
<sequence length="331" mass="33860">MTVKKRTVLAAAFIALTAALSITGPAQADPTGSPAYRDFAGVGSDTTQGVMNGLADSITVNGSKVLGSYDAVGSANITTKDAATNPACTIPRPANSGEGVNALVAAQDGNTGCVQFARSSANNSANYAGKNLTYIPFAVDAVTYSVRSDSSISKKLTTAQLKSIYSCTAPGSGTTYKPLLPKYGSGTRGFFLSQLGLTNAANFTTTYPCVKDVDGTGAPIEENTGTFLTDPANIAPYSIAQYQSQVYGVVPDVHGKAVLATLNGIAPTDLNTGSSFKRDVYNVVPSAKLSDPAYSSMFVGGTSAICARTDVITKYGFGIAPNCGSTGIVTP</sequence>
<name>A0ABY7B7N6_9PSEU</name>
<protein>
    <recommendedName>
        <fullName evidence="4">PBP domain-containing protein</fullName>
    </recommendedName>
</protein>
<keyword evidence="3" id="KW-1185">Reference proteome</keyword>
<accession>A0ABY7B7N6</accession>
<dbReference type="Proteomes" id="UP001163203">
    <property type="component" value="Chromosome"/>
</dbReference>